<keyword evidence="4" id="KW-1185">Reference proteome</keyword>
<feature type="compositionally biased region" description="Low complexity" evidence="1">
    <location>
        <begin position="126"/>
        <end position="142"/>
    </location>
</feature>
<keyword evidence="2" id="KW-0472">Membrane</keyword>
<evidence type="ECO:0000313" key="4">
    <source>
        <dbReference type="Proteomes" id="UP000569329"/>
    </source>
</evidence>
<keyword evidence="2" id="KW-1133">Transmembrane helix</keyword>
<dbReference type="GO" id="GO:0016020">
    <property type="term" value="C:membrane"/>
    <property type="evidence" value="ECO:0007669"/>
    <property type="project" value="InterPro"/>
</dbReference>
<sequence>MSILVLLLVTAVVEIGVLVLVGQAIGVLPTIGLLIAGAVIGGWMLRREGRRTLHEFREAARLRRPPERELSDGVLIALAGLFVLLPGLVSDVVGLLLLVPFVRTLLRRKMLRLAERRSQAFQEQMRAAQSQSQGGGSTRRTGSGAGEDVIDGEVVSVSEDDEPDHDSDPHVLPPQDDGKRGPTGGPRPRPEA</sequence>
<protein>
    <submittedName>
        <fullName evidence="3">UPF0716 protein FxsA</fullName>
    </submittedName>
</protein>
<organism evidence="3 4">
    <name type="scientific">Halosaccharopolyspora lacisalsi</name>
    <dbReference type="NCBI Taxonomy" id="1000566"/>
    <lineage>
        <taxon>Bacteria</taxon>
        <taxon>Bacillati</taxon>
        <taxon>Actinomycetota</taxon>
        <taxon>Actinomycetes</taxon>
        <taxon>Pseudonocardiales</taxon>
        <taxon>Pseudonocardiaceae</taxon>
        <taxon>Halosaccharopolyspora</taxon>
    </lineage>
</organism>
<dbReference type="EMBL" id="JACGWZ010000001">
    <property type="protein sequence ID" value="MBA8823714.1"/>
    <property type="molecule type" value="Genomic_DNA"/>
</dbReference>
<proteinExistence type="predicted"/>
<evidence type="ECO:0000313" key="3">
    <source>
        <dbReference type="EMBL" id="MBA8823714.1"/>
    </source>
</evidence>
<feature type="region of interest" description="Disordered" evidence="1">
    <location>
        <begin position="122"/>
        <end position="192"/>
    </location>
</feature>
<comment type="caution">
    <text evidence="3">The sequence shown here is derived from an EMBL/GenBank/DDBJ whole genome shotgun (WGS) entry which is preliminary data.</text>
</comment>
<dbReference type="AlphaFoldDB" id="A0A839DQC8"/>
<dbReference type="PANTHER" id="PTHR35335">
    <property type="entry name" value="UPF0716 PROTEIN FXSA"/>
    <property type="match status" value="1"/>
</dbReference>
<dbReference type="NCBIfam" id="NF008528">
    <property type="entry name" value="PRK11463.1-2"/>
    <property type="match status" value="1"/>
</dbReference>
<dbReference type="Pfam" id="PF04186">
    <property type="entry name" value="FxsA"/>
    <property type="match status" value="1"/>
</dbReference>
<reference evidence="3 4" key="1">
    <citation type="submission" date="2020-07" db="EMBL/GenBank/DDBJ databases">
        <title>Sequencing the genomes of 1000 actinobacteria strains.</title>
        <authorList>
            <person name="Klenk H.-P."/>
        </authorList>
    </citation>
    <scope>NUCLEOTIDE SEQUENCE [LARGE SCALE GENOMIC DNA]</scope>
    <source>
        <strain evidence="3 4">DSM 45975</strain>
    </source>
</reference>
<evidence type="ECO:0000256" key="1">
    <source>
        <dbReference type="SAM" id="MobiDB-lite"/>
    </source>
</evidence>
<accession>A0A839DQC8</accession>
<dbReference type="InterPro" id="IPR007313">
    <property type="entry name" value="FxsA"/>
</dbReference>
<dbReference type="RefSeq" id="WP_182542977.1">
    <property type="nucleotide sequence ID" value="NZ_JACGWZ010000001.1"/>
</dbReference>
<name>A0A839DQC8_9PSEU</name>
<gene>
    <name evidence="3" type="ORF">FHX42_001043</name>
</gene>
<feature type="transmembrane region" description="Helical" evidence="2">
    <location>
        <begin position="73"/>
        <end position="102"/>
    </location>
</feature>
<keyword evidence="2" id="KW-0812">Transmembrane</keyword>
<evidence type="ECO:0000256" key="2">
    <source>
        <dbReference type="SAM" id="Phobius"/>
    </source>
</evidence>
<dbReference type="PANTHER" id="PTHR35335:SF1">
    <property type="entry name" value="UPF0716 PROTEIN FXSA"/>
    <property type="match status" value="1"/>
</dbReference>
<dbReference type="Proteomes" id="UP000569329">
    <property type="component" value="Unassembled WGS sequence"/>
</dbReference>